<evidence type="ECO:0000313" key="3">
    <source>
        <dbReference type="Proteomes" id="UP000219914"/>
    </source>
</evidence>
<evidence type="ECO:0000313" key="2">
    <source>
        <dbReference type="EMBL" id="PDT21799.1"/>
    </source>
</evidence>
<dbReference type="Gene3D" id="3.40.50.300">
    <property type="entry name" value="P-loop containing nucleotide triphosphate hydrolases"/>
    <property type="match status" value="1"/>
</dbReference>
<dbReference type="NCBIfam" id="NF010443">
    <property type="entry name" value="PRK13869.1"/>
    <property type="match status" value="1"/>
</dbReference>
<reference evidence="2 3" key="1">
    <citation type="submission" date="2017-09" db="EMBL/GenBank/DDBJ databases">
        <title>Comparative genomics of rhizobia isolated from Phaseolus vulgaris in China.</title>
        <authorList>
            <person name="Tong W."/>
        </authorList>
    </citation>
    <scope>NUCLEOTIDE SEQUENCE [LARGE SCALE GENOMIC DNA]</scope>
    <source>
        <strain evidence="2 3">FH14</strain>
    </source>
</reference>
<dbReference type="Pfam" id="PF13614">
    <property type="entry name" value="AAA_31"/>
    <property type="match status" value="1"/>
</dbReference>
<dbReference type="InterPro" id="IPR050678">
    <property type="entry name" value="DNA_Partitioning_ATPase"/>
</dbReference>
<gene>
    <name evidence="2" type="primary">repA</name>
    <name evidence="2" type="ORF">CO674_19765</name>
</gene>
<dbReference type="Proteomes" id="UP000219914">
    <property type="component" value="Unassembled WGS sequence"/>
</dbReference>
<sequence length="402" mass="44993">MITNQQQIQQAESSAMKIRRQSQLLSSQLQSIRERLYEPEAAKSLKTFTSREVAALLGIAESTLRQMSLDGESAIPDRQDNGRRIYTLHQVNQIREHLAQKRPNEALVFLPRRRAGDKLQVVAVANFKGGSAKTTTTVHLAHYLAIRGLRVLAIDLDPQASLSAMFGYQPEFDVDENETVYAAIRYDDRRRSVHEVIRRTYFAGIDLIPANLELMEYEHETPHAIADGYGRGDEIFFRRLLTVISEVEADYDIVLVDAPPQLGYLTLGALCAATALLITIHPAMIDVASMNQFLAMMSDLMGVIEKRGGTLSHDFIRYVITRHNPNDGPQVNVVTLLRSLFKEDVLAPAVAETTAIASAGLENKSLYELSRGVGRDTLSRALESVDSVNREIFHHIKNVWGR</sequence>
<dbReference type="InterPro" id="IPR017818">
    <property type="entry name" value="Plasmid_partition_RepA"/>
</dbReference>
<dbReference type="EMBL" id="NWSY01000015">
    <property type="protein sequence ID" value="PDT21799.1"/>
    <property type="molecule type" value="Genomic_DNA"/>
</dbReference>
<dbReference type="SUPFAM" id="SSF52540">
    <property type="entry name" value="P-loop containing nucleoside triphosphate hydrolases"/>
    <property type="match status" value="1"/>
</dbReference>
<keyword evidence="3" id="KW-1185">Reference proteome</keyword>
<dbReference type="RefSeq" id="WP_011427337.1">
    <property type="nucleotide sequence ID" value="NZ_LODW01000043.1"/>
</dbReference>
<protein>
    <submittedName>
        <fullName evidence="2">Plasmid partitioning protein RepA</fullName>
    </submittedName>
</protein>
<dbReference type="NCBIfam" id="TIGR03453">
    <property type="entry name" value="partition_RepA"/>
    <property type="match status" value="1"/>
</dbReference>
<dbReference type="InterPro" id="IPR025669">
    <property type="entry name" value="AAA_dom"/>
</dbReference>
<dbReference type="PANTHER" id="PTHR13696">
    <property type="entry name" value="P-LOOP CONTAINING NUCLEOSIDE TRIPHOSPHATE HYDROLASE"/>
    <property type="match status" value="1"/>
</dbReference>
<feature type="domain" description="AAA" evidence="1">
    <location>
        <begin position="120"/>
        <end position="299"/>
    </location>
</feature>
<dbReference type="Gene3D" id="1.10.1660.10">
    <property type="match status" value="1"/>
</dbReference>
<accession>A0ABX4JP05</accession>
<name>A0ABX4JP05_9HYPH</name>
<dbReference type="InterPro" id="IPR027417">
    <property type="entry name" value="P-loop_NTPase"/>
</dbReference>
<dbReference type="PANTHER" id="PTHR13696:SF52">
    <property type="entry name" value="PARA FAMILY PROTEIN CT_582"/>
    <property type="match status" value="1"/>
</dbReference>
<comment type="caution">
    <text evidence="2">The sequence shown here is derived from an EMBL/GenBank/DDBJ whole genome shotgun (WGS) entry which is preliminary data.</text>
</comment>
<organism evidence="2 3">
    <name type="scientific">Rhizobium hidalgonense</name>
    <dbReference type="NCBI Taxonomy" id="1538159"/>
    <lineage>
        <taxon>Bacteria</taxon>
        <taxon>Pseudomonadati</taxon>
        <taxon>Pseudomonadota</taxon>
        <taxon>Alphaproteobacteria</taxon>
        <taxon>Hyphomicrobiales</taxon>
        <taxon>Rhizobiaceae</taxon>
        <taxon>Rhizobium/Agrobacterium group</taxon>
        <taxon>Rhizobium</taxon>
    </lineage>
</organism>
<dbReference type="CDD" id="cd02042">
    <property type="entry name" value="ParAB_family"/>
    <property type="match status" value="1"/>
</dbReference>
<proteinExistence type="predicted"/>
<evidence type="ECO:0000259" key="1">
    <source>
        <dbReference type="Pfam" id="PF13614"/>
    </source>
</evidence>